<dbReference type="NCBIfam" id="NF033438">
    <property type="entry name" value="BREX_BrxD"/>
    <property type="match status" value="1"/>
</dbReference>
<protein>
    <submittedName>
        <fullName evidence="1">Methyl-accepting chemotaxis protein</fullName>
    </submittedName>
</protein>
<dbReference type="STRING" id="502025.Hoch_1205"/>
<dbReference type="KEGG" id="hoh:Hoch_1205"/>
<dbReference type="InterPro" id="IPR027417">
    <property type="entry name" value="P-loop_NTPase"/>
</dbReference>
<dbReference type="eggNOG" id="COG1474">
    <property type="taxonomic scope" value="Bacteria"/>
</dbReference>
<dbReference type="Proteomes" id="UP000001880">
    <property type="component" value="Chromosome"/>
</dbReference>
<keyword evidence="2" id="KW-1185">Reference proteome</keyword>
<dbReference type="Pfam" id="PF10923">
    <property type="entry name" value="BrxC_BrxD"/>
    <property type="match status" value="1"/>
</dbReference>
<dbReference type="HOGENOM" id="CLU_050343_0_0_7"/>
<dbReference type="SUPFAM" id="SSF52540">
    <property type="entry name" value="P-loop containing nucleoside triphosphate hydrolases"/>
    <property type="match status" value="1"/>
</dbReference>
<name>D0LS75_HALO1</name>
<dbReference type="EMBL" id="CP001804">
    <property type="protein sequence ID" value="ACY13772.1"/>
    <property type="molecule type" value="Genomic_DNA"/>
</dbReference>
<proteinExistence type="predicted"/>
<dbReference type="AlphaFoldDB" id="D0LS75"/>
<reference evidence="1 2" key="1">
    <citation type="journal article" date="2010" name="Stand. Genomic Sci.">
        <title>Complete genome sequence of Haliangium ochraceum type strain (SMP-2).</title>
        <authorList>
            <consortium name="US DOE Joint Genome Institute (JGI-PGF)"/>
            <person name="Ivanova N."/>
            <person name="Daum C."/>
            <person name="Lang E."/>
            <person name="Abt B."/>
            <person name="Kopitz M."/>
            <person name="Saunders E."/>
            <person name="Lapidus A."/>
            <person name="Lucas S."/>
            <person name="Glavina Del Rio T."/>
            <person name="Nolan M."/>
            <person name="Tice H."/>
            <person name="Copeland A."/>
            <person name="Cheng J.F."/>
            <person name="Chen F."/>
            <person name="Bruce D."/>
            <person name="Goodwin L."/>
            <person name="Pitluck S."/>
            <person name="Mavromatis K."/>
            <person name="Pati A."/>
            <person name="Mikhailova N."/>
            <person name="Chen A."/>
            <person name="Palaniappan K."/>
            <person name="Land M."/>
            <person name="Hauser L."/>
            <person name="Chang Y.J."/>
            <person name="Jeffries C.D."/>
            <person name="Detter J.C."/>
            <person name="Brettin T."/>
            <person name="Rohde M."/>
            <person name="Goker M."/>
            <person name="Bristow J."/>
            <person name="Markowitz V."/>
            <person name="Eisen J.A."/>
            <person name="Hugenholtz P."/>
            <person name="Kyrpides N.C."/>
            <person name="Klenk H.P."/>
        </authorList>
    </citation>
    <scope>NUCLEOTIDE SEQUENCE [LARGE SCALE GENOMIC DNA]</scope>
    <source>
        <strain evidence="2">DSM 14365 / CIP 107738 / JCM 11303 / AJ 13395 / SMP-2</strain>
    </source>
</reference>
<evidence type="ECO:0000313" key="1">
    <source>
        <dbReference type="EMBL" id="ACY13772.1"/>
    </source>
</evidence>
<dbReference type="RefSeq" id="WP_012826383.1">
    <property type="nucleotide sequence ID" value="NC_013440.1"/>
</dbReference>
<sequence>MDTRTADIIIESLRAGEVPQEGLEHFATGIERHVAAFDEELGRIASGRGRYRFLRGEYGAGKTFFLRFLGARARFQGYAAAYVRVAYPEVPLHKPVELYRAICAGLGVHRKAEGGLQDVLDQWLMQLSERVADPALGPGMAPDHPDFARALEEESRRMLGQVADAAPAFAQALSAYIRASMNGEYDLARALLQWLAGDPKVAAQARKQALLVGKLDASDVLGMLRALAAVVTQAGYKGLVILFDEVERLVRLPRSDSRTRGLELLQNWMGALDAGQVPSTLLVVAGTTSFFDSPRGVSMLVPLQQRIGVLDDGPFPDMGAVQLGLPAFDEARLVAVGRRVRDLFDELYPGVAARVSDGFLTRLARDVGGAFGGKVEITPRRFLREVVGVLSRARQYQEYVPEQHYAFQLDDAGAPVLSFQERAVIEGRGVREVEEETLPDELDL</sequence>
<evidence type="ECO:0000313" key="2">
    <source>
        <dbReference type="Proteomes" id="UP000001880"/>
    </source>
</evidence>
<accession>D0LS75</accession>
<gene>
    <name evidence="1" type="ordered locus">Hoch_1205</name>
</gene>
<dbReference type="InterPro" id="IPR021228">
    <property type="entry name" value="BrxD"/>
</dbReference>
<dbReference type="OrthoDB" id="9772976at2"/>
<organism evidence="1 2">
    <name type="scientific">Haliangium ochraceum (strain DSM 14365 / JCM 11303 / SMP-2)</name>
    <dbReference type="NCBI Taxonomy" id="502025"/>
    <lineage>
        <taxon>Bacteria</taxon>
        <taxon>Pseudomonadati</taxon>
        <taxon>Myxococcota</taxon>
        <taxon>Polyangia</taxon>
        <taxon>Haliangiales</taxon>
        <taxon>Kofleriaceae</taxon>
        <taxon>Haliangium</taxon>
    </lineage>
</organism>